<reference evidence="1" key="1">
    <citation type="submission" date="2020-01" db="EMBL/GenBank/DDBJ databases">
        <authorList>
            <person name="Meier V. D."/>
            <person name="Meier V D."/>
        </authorList>
    </citation>
    <scope>NUCLEOTIDE SEQUENCE</scope>
    <source>
        <strain evidence="1">HLG_WM_MAG_09</strain>
    </source>
</reference>
<sequence>MSESDWHPKSFEAYVNSSYSYDDAALLSQLWNIPVGEAKHVIGHKIINGIEKLLPAGVAPDPKVHEPKIDWDQKALDAYSNSEFNYNDAERLAQLWGQSDAYAGKKMIGAKILSGNTKMVHQLLKGPTINENEKWLDAFFNSSYTYDDADLLSQLWNLGSAYEGKKMIGAKLVNGLEKLLPDKLQRNDTGTKFNPDDKLYDAFFNSEYSYDDAELLSQLWNISLGEAKKTIGSKIINDIQKLLPDDVRIPRG</sequence>
<dbReference type="AlphaFoldDB" id="A0A6S6UEH0"/>
<name>A0A6S6UEH0_9GAMM</name>
<gene>
    <name evidence="1" type="ORF">HELGO_WM20830</name>
</gene>
<accession>A0A6S6UEH0</accession>
<dbReference type="EMBL" id="CACVAT010000479">
    <property type="protein sequence ID" value="CAA6828831.1"/>
    <property type="molecule type" value="Genomic_DNA"/>
</dbReference>
<evidence type="ECO:0000313" key="1">
    <source>
        <dbReference type="EMBL" id="CAA6828831.1"/>
    </source>
</evidence>
<protein>
    <submittedName>
        <fullName evidence="1">Uncharacterized protein</fullName>
    </submittedName>
</protein>
<organism evidence="1">
    <name type="scientific">uncultured Thiotrichaceae bacterium</name>
    <dbReference type="NCBI Taxonomy" id="298394"/>
    <lineage>
        <taxon>Bacteria</taxon>
        <taxon>Pseudomonadati</taxon>
        <taxon>Pseudomonadota</taxon>
        <taxon>Gammaproteobacteria</taxon>
        <taxon>Thiotrichales</taxon>
        <taxon>Thiotrichaceae</taxon>
        <taxon>environmental samples</taxon>
    </lineage>
</organism>
<proteinExistence type="predicted"/>